<gene>
    <name evidence="1" type="ORF">COCNU_07G003640</name>
</gene>
<accession>A0A8K0IEH2</accession>
<keyword evidence="2" id="KW-1185">Reference proteome</keyword>
<evidence type="ECO:0000313" key="1">
    <source>
        <dbReference type="EMBL" id="KAG1354252.1"/>
    </source>
</evidence>
<organism evidence="1 2">
    <name type="scientific">Cocos nucifera</name>
    <name type="common">Coconut palm</name>
    <dbReference type="NCBI Taxonomy" id="13894"/>
    <lineage>
        <taxon>Eukaryota</taxon>
        <taxon>Viridiplantae</taxon>
        <taxon>Streptophyta</taxon>
        <taxon>Embryophyta</taxon>
        <taxon>Tracheophyta</taxon>
        <taxon>Spermatophyta</taxon>
        <taxon>Magnoliopsida</taxon>
        <taxon>Liliopsida</taxon>
        <taxon>Arecaceae</taxon>
        <taxon>Arecoideae</taxon>
        <taxon>Cocoseae</taxon>
        <taxon>Attaleinae</taxon>
        <taxon>Cocos</taxon>
    </lineage>
</organism>
<dbReference type="AlphaFoldDB" id="A0A8K0IEH2"/>
<comment type="caution">
    <text evidence="1">The sequence shown here is derived from an EMBL/GenBank/DDBJ whole genome shotgun (WGS) entry which is preliminary data.</text>
</comment>
<name>A0A8K0IEH2_COCNU</name>
<dbReference type="Proteomes" id="UP000797356">
    <property type="component" value="Chromosome 7"/>
</dbReference>
<reference evidence="1" key="1">
    <citation type="journal article" date="2017" name="Gigascience">
        <title>The genome draft of coconut (Cocos nucifera).</title>
        <authorList>
            <person name="Xiao Y."/>
            <person name="Xu P."/>
            <person name="Fan H."/>
            <person name="Baudouin L."/>
            <person name="Xia W."/>
            <person name="Bocs S."/>
            <person name="Xu J."/>
            <person name="Li Q."/>
            <person name="Guo A."/>
            <person name="Zhou L."/>
            <person name="Li J."/>
            <person name="Wu Y."/>
            <person name="Ma Z."/>
            <person name="Armero A."/>
            <person name="Issali A.E."/>
            <person name="Liu N."/>
            <person name="Peng M."/>
            <person name="Yang Y."/>
        </authorList>
    </citation>
    <scope>NUCLEOTIDE SEQUENCE</scope>
    <source>
        <tissue evidence="1">Spear leaf of Hainan Tall coconut</tissue>
    </source>
</reference>
<sequence>MRAKSKVSFTLDEMEGEARTMVRMCPHRSLGTGGEPYPNASKVESLVHLRRDGERGSDSGPYVPP</sequence>
<proteinExistence type="predicted"/>
<evidence type="ECO:0000313" key="2">
    <source>
        <dbReference type="Proteomes" id="UP000797356"/>
    </source>
</evidence>
<protein>
    <submittedName>
        <fullName evidence="1">Uncharacterized protein</fullName>
    </submittedName>
</protein>
<reference evidence="1" key="2">
    <citation type="submission" date="2019-07" db="EMBL/GenBank/DDBJ databases">
        <authorList>
            <person name="Yang Y."/>
            <person name="Bocs S."/>
            <person name="Baudouin L."/>
        </authorList>
    </citation>
    <scope>NUCLEOTIDE SEQUENCE</scope>
    <source>
        <tissue evidence="1">Spear leaf of Hainan Tall coconut</tissue>
    </source>
</reference>
<dbReference type="EMBL" id="CM017878">
    <property type="protein sequence ID" value="KAG1354252.1"/>
    <property type="molecule type" value="Genomic_DNA"/>
</dbReference>